<dbReference type="EnsemblMetazoa" id="SCAU009164-RA">
    <property type="protein sequence ID" value="SCAU009164-PA"/>
    <property type="gene ID" value="SCAU009164"/>
</dbReference>
<dbReference type="AlphaFoldDB" id="A0A1I8PLJ9"/>
<dbReference type="EC" id="3.1.1.1" evidence="8"/>
<comment type="subcellular location">
    <subcellularLocation>
        <location evidence="1">Secreted</location>
    </subcellularLocation>
</comment>
<protein>
    <recommendedName>
        <fullName evidence="8">carboxylesterase</fullName>
        <ecNumber evidence="8">3.1.1.1</ecNumber>
    </recommendedName>
</protein>
<evidence type="ECO:0000256" key="8">
    <source>
        <dbReference type="ARBA" id="ARBA00039155"/>
    </source>
</evidence>
<evidence type="ECO:0000256" key="4">
    <source>
        <dbReference type="ARBA" id="ARBA00022525"/>
    </source>
</evidence>
<keyword evidence="7" id="KW-0325">Glycoprotein</keyword>
<feature type="compositionally biased region" description="Polar residues" evidence="9">
    <location>
        <begin position="16"/>
        <end position="32"/>
    </location>
</feature>
<dbReference type="CDD" id="cd00312">
    <property type="entry name" value="Esterase_lipase"/>
    <property type="match status" value="1"/>
</dbReference>
<dbReference type="SUPFAM" id="SSF53474">
    <property type="entry name" value="alpha/beta-Hydrolases"/>
    <property type="match status" value="1"/>
</dbReference>
<name>A0A1I8PLJ9_STOCA</name>
<proteinExistence type="inferred from homology"/>
<dbReference type="Pfam" id="PF00135">
    <property type="entry name" value="COesterase"/>
    <property type="match status" value="1"/>
</dbReference>
<keyword evidence="3" id="KW-0719">Serine esterase</keyword>
<dbReference type="VEuPathDB" id="VectorBase:SCAU009164"/>
<keyword evidence="6" id="KW-1015">Disulfide bond</keyword>
<evidence type="ECO:0000256" key="1">
    <source>
        <dbReference type="ARBA" id="ARBA00004613"/>
    </source>
</evidence>
<evidence type="ECO:0000256" key="6">
    <source>
        <dbReference type="ARBA" id="ARBA00023157"/>
    </source>
</evidence>
<dbReference type="OrthoDB" id="6846267at2759"/>
<dbReference type="InterPro" id="IPR029058">
    <property type="entry name" value="AB_hydrolase_fold"/>
</dbReference>
<keyword evidence="12" id="KW-1185">Reference proteome</keyword>
<keyword evidence="5" id="KW-0378">Hydrolase</keyword>
<evidence type="ECO:0000313" key="12">
    <source>
        <dbReference type="Proteomes" id="UP000095300"/>
    </source>
</evidence>
<gene>
    <name evidence="11" type="primary">106093552</name>
</gene>
<reference evidence="11" key="1">
    <citation type="submission" date="2020-05" db="UniProtKB">
        <authorList>
            <consortium name="EnsemblMetazoa"/>
        </authorList>
    </citation>
    <scope>IDENTIFICATION</scope>
    <source>
        <strain evidence="11">USDA</strain>
    </source>
</reference>
<dbReference type="PANTHER" id="PTHR43142">
    <property type="entry name" value="CARBOXYLIC ESTER HYDROLASE"/>
    <property type="match status" value="1"/>
</dbReference>
<dbReference type="GO" id="GO:0005576">
    <property type="term" value="C:extracellular region"/>
    <property type="evidence" value="ECO:0007669"/>
    <property type="project" value="UniProtKB-SubCell"/>
</dbReference>
<sequence length="550" mass="60705">MTNAAMPGAGQPPKGNGNSAPGTQTPNPNPTCADNPDLVVQIANGPVRGKEWGMYYSWESIPYAEPPVGDLRFEAPRPYAQQWTQEFNGTVYPQYCMQWFRDHGVNKRRGVEDCLTVSVYSPKPRGVKYPVVAYLHGGHFMLGGGPEFDAEPSMMGGRMVMVKINFRVGPLGFISTGDSELPGNYGLKDQELALQWIQQNIAAFGGDPEKILLFGHGSGAASAHLHMLRPSLANIAKAVVSMSGVALNPWAITVNASANAQRLAAAVNCTNTQSSKDIKVCLKSRMAEDVVGAVQSLLNWGYNPFTTFGPVIEPRNSPNGFLTDQPESIIRSGRFSQIPWLASYTSNDGAFNAAELLRISSRTGSEFLNEMNENWLDMAPQNLFLRNLYDDPREYAQSLKDVYIGSENFTVQNYAKIQKMYTDVLMRIGILKAMQLHSRHSTSPVYGYIYDIPANYGIGYDLSLRREIPFGASHMDDLSLILRPISRSTPRPDEVLASQRLTKMLADFADTGTLTYGDCNLESNTAADANSLKFLWITKDKCETVLQDYD</sequence>
<evidence type="ECO:0000256" key="5">
    <source>
        <dbReference type="ARBA" id="ARBA00022801"/>
    </source>
</evidence>
<dbReference type="Proteomes" id="UP000095300">
    <property type="component" value="Unassembled WGS sequence"/>
</dbReference>
<feature type="domain" description="Carboxylesterase type B" evidence="10">
    <location>
        <begin position="37"/>
        <end position="542"/>
    </location>
</feature>
<dbReference type="InterPro" id="IPR019819">
    <property type="entry name" value="Carboxylesterase_B_CS"/>
</dbReference>
<evidence type="ECO:0000259" key="10">
    <source>
        <dbReference type="Pfam" id="PF00135"/>
    </source>
</evidence>
<evidence type="ECO:0000256" key="7">
    <source>
        <dbReference type="ARBA" id="ARBA00023180"/>
    </source>
</evidence>
<evidence type="ECO:0000256" key="9">
    <source>
        <dbReference type="SAM" id="MobiDB-lite"/>
    </source>
</evidence>
<organism evidence="11 12">
    <name type="scientific">Stomoxys calcitrans</name>
    <name type="common">Stable fly</name>
    <name type="synonym">Conops calcitrans</name>
    <dbReference type="NCBI Taxonomy" id="35570"/>
    <lineage>
        <taxon>Eukaryota</taxon>
        <taxon>Metazoa</taxon>
        <taxon>Ecdysozoa</taxon>
        <taxon>Arthropoda</taxon>
        <taxon>Hexapoda</taxon>
        <taxon>Insecta</taxon>
        <taxon>Pterygota</taxon>
        <taxon>Neoptera</taxon>
        <taxon>Endopterygota</taxon>
        <taxon>Diptera</taxon>
        <taxon>Brachycera</taxon>
        <taxon>Muscomorpha</taxon>
        <taxon>Muscoidea</taxon>
        <taxon>Muscidae</taxon>
        <taxon>Stomoxys</taxon>
    </lineage>
</organism>
<keyword evidence="4" id="KW-0964">Secreted</keyword>
<evidence type="ECO:0000256" key="2">
    <source>
        <dbReference type="ARBA" id="ARBA00005964"/>
    </source>
</evidence>
<dbReference type="InterPro" id="IPR002018">
    <property type="entry name" value="CarbesteraseB"/>
</dbReference>
<dbReference type="STRING" id="35570.A0A1I8PLJ9"/>
<evidence type="ECO:0000313" key="11">
    <source>
        <dbReference type="EnsemblMetazoa" id="SCAU009164-PA"/>
    </source>
</evidence>
<evidence type="ECO:0000256" key="3">
    <source>
        <dbReference type="ARBA" id="ARBA00022487"/>
    </source>
</evidence>
<dbReference type="PANTHER" id="PTHR43142:SF1">
    <property type="entry name" value="CARBOXYLIC ESTER HYDROLASE"/>
    <property type="match status" value="1"/>
</dbReference>
<comment type="similarity">
    <text evidence="2">Belongs to the type-B carboxylesterase/lipase family.</text>
</comment>
<dbReference type="GO" id="GO:0106435">
    <property type="term" value="F:carboxylesterase activity"/>
    <property type="evidence" value="ECO:0007669"/>
    <property type="project" value="UniProtKB-EC"/>
</dbReference>
<feature type="region of interest" description="Disordered" evidence="9">
    <location>
        <begin position="1"/>
        <end position="35"/>
    </location>
</feature>
<dbReference type="PROSITE" id="PS00941">
    <property type="entry name" value="CARBOXYLESTERASE_B_2"/>
    <property type="match status" value="1"/>
</dbReference>
<dbReference type="Gene3D" id="3.40.50.1820">
    <property type="entry name" value="alpha/beta hydrolase"/>
    <property type="match status" value="1"/>
</dbReference>
<accession>A0A1I8PLJ9</accession>